<accession>A0A4D9D271</accession>
<reference evidence="15 16" key="1">
    <citation type="submission" date="2019-01" db="EMBL/GenBank/DDBJ databases">
        <title>Nuclear Genome Assembly of the Microalgal Biofuel strain Nannochloropsis salina CCMP1776.</title>
        <authorList>
            <person name="Hovde B."/>
        </authorList>
    </citation>
    <scope>NUCLEOTIDE SEQUENCE [LARGE SCALE GENOMIC DNA]</scope>
    <source>
        <strain evidence="15 16">CCMP1776</strain>
    </source>
</reference>
<dbReference type="EMBL" id="SDOX01000010">
    <property type="protein sequence ID" value="TFJ85831.1"/>
    <property type="molecule type" value="Genomic_DNA"/>
</dbReference>
<evidence type="ECO:0000256" key="14">
    <source>
        <dbReference type="SAM" id="SignalP"/>
    </source>
</evidence>
<comment type="subunit">
    <text evidence="4 13">Monomer.</text>
</comment>
<dbReference type="AlphaFoldDB" id="A0A4D9D271"/>
<dbReference type="GO" id="GO:0005829">
    <property type="term" value="C:cytosol"/>
    <property type="evidence" value="ECO:0007669"/>
    <property type="project" value="TreeGrafter"/>
</dbReference>
<evidence type="ECO:0000256" key="2">
    <source>
        <dbReference type="ARBA" id="ARBA00001946"/>
    </source>
</evidence>
<evidence type="ECO:0000256" key="6">
    <source>
        <dbReference type="ARBA" id="ARBA00016471"/>
    </source>
</evidence>
<dbReference type="PRINTS" id="PR00477">
    <property type="entry name" value="PHGLYCKINASE"/>
</dbReference>
<dbReference type="GO" id="GO:0005524">
    <property type="term" value="F:ATP binding"/>
    <property type="evidence" value="ECO:0007669"/>
    <property type="project" value="UniProtKB-KW"/>
</dbReference>
<dbReference type="Proteomes" id="UP000355283">
    <property type="component" value="Unassembled WGS sequence"/>
</dbReference>
<comment type="catalytic activity">
    <reaction evidence="1 12">
        <text>(2R)-3-phosphoglycerate + ATP = (2R)-3-phospho-glyceroyl phosphate + ADP</text>
        <dbReference type="Rhea" id="RHEA:14801"/>
        <dbReference type="ChEBI" id="CHEBI:30616"/>
        <dbReference type="ChEBI" id="CHEBI:57604"/>
        <dbReference type="ChEBI" id="CHEBI:58272"/>
        <dbReference type="ChEBI" id="CHEBI:456216"/>
        <dbReference type="EC" id="2.7.2.3"/>
    </reaction>
</comment>
<name>A0A4D9D271_9STRA</name>
<proteinExistence type="inferred from homology"/>
<evidence type="ECO:0000256" key="4">
    <source>
        <dbReference type="ARBA" id="ARBA00011245"/>
    </source>
</evidence>
<evidence type="ECO:0000256" key="7">
    <source>
        <dbReference type="ARBA" id="ARBA00022679"/>
    </source>
</evidence>
<dbReference type="InterPro" id="IPR036043">
    <property type="entry name" value="Phosphoglycerate_kinase_sf"/>
</dbReference>
<evidence type="ECO:0000256" key="13">
    <source>
        <dbReference type="RuleBase" id="RU000696"/>
    </source>
</evidence>
<evidence type="ECO:0000313" key="16">
    <source>
        <dbReference type="Proteomes" id="UP000355283"/>
    </source>
</evidence>
<feature type="signal peptide" evidence="14">
    <location>
        <begin position="1"/>
        <end position="23"/>
    </location>
</feature>
<dbReference type="UniPathway" id="UPA00109">
    <property type="reaction ID" value="UER00185"/>
</dbReference>
<keyword evidence="14" id="KW-0732">Signal</keyword>
<protein>
    <recommendedName>
        <fullName evidence="6 12">Phosphoglycerate kinase</fullName>
        <ecNumber evidence="5 12">2.7.2.3</ecNumber>
    </recommendedName>
</protein>
<dbReference type="Gene3D" id="3.40.50.1260">
    <property type="entry name" value="Phosphoglycerate kinase, N-terminal domain"/>
    <property type="match status" value="2"/>
</dbReference>
<comment type="caution">
    <text evidence="15">The sequence shown here is derived from an EMBL/GenBank/DDBJ whole genome shotgun (WGS) entry which is preliminary data.</text>
</comment>
<feature type="chain" id="PRO_5020033466" description="Phosphoglycerate kinase" evidence="14">
    <location>
        <begin position="24"/>
        <end position="487"/>
    </location>
</feature>
<evidence type="ECO:0000256" key="8">
    <source>
        <dbReference type="ARBA" id="ARBA00022741"/>
    </source>
</evidence>
<sequence>MIGAAPTLIQILLLLFILTFTTFHSMPMTTVPKTMKITGLVTLLSVASAQAFVAPSIFKAPSAGAMTSGSAAVAEPVCPSTSRRSVMTMAKKSVGSLADADLKGKRVFVRCDLNVPLDGKTITDDTRIRASVPTIEYLASKGAKVLLTSHLGRPKGKEDKFSLSPVADRLTELLGKKVAFVEDCIGEAVSTAVAGLKEGDVALLENVRFYPEEEKNVAEFAEKLAANADLYVNDAFGTAHRAHGSTEGVAKFLKPAVAGFLLQKELDYLDGAVSQPKRPFAAIVGGSKVSTKITVIETLINKVDKLVIGGGMVFTFLKARGHNVGGSLVEEDKLDLARSLEELAKQKGVKFILPTDVVIADKFAPDANSKVVASTEIPEGWMGLDNGPESTKMIQAELADCKTIIWNGPMGVFEFDKFAAGTSAIAQTLAELTAKGATTIVGGGDSVAAVEKAGLADKLSHVSTGGGASLELLEGKVLPGVAALNEA</sequence>
<comment type="cofactor">
    <cofactor evidence="2">
        <name>Mg(2+)</name>
        <dbReference type="ChEBI" id="CHEBI:18420"/>
    </cofactor>
</comment>
<keyword evidence="11" id="KW-0460">Magnesium</keyword>
<evidence type="ECO:0000256" key="3">
    <source>
        <dbReference type="ARBA" id="ARBA00008982"/>
    </source>
</evidence>
<keyword evidence="9 12" id="KW-0418">Kinase</keyword>
<comment type="pathway">
    <text evidence="12">Carbohydrate degradation; glycolysis; pyruvate from D-glyceraldehyde 3-phosphate: step 2/5.</text>
</comment>
<dbReference type="InterPro" id="IPR001576">
    <property type="entry name" value="Phosphoglycerate_kinase"/>
</dbReference>
<dbReference type="Pfam" id="PF00162">
    <property type="entry name" value="PGK"/>
    <property type="match status" value="1"/>
</dbReference>
<dbReference type="FunFam" id="3.40.50.1260:FF:000006">
    <property type="entry name" value="Phosphoglycerate kinase"/>
    <property type="match status" value="1"/>
</dbReference>
<evidence type="ECO:0000256" key="9">
    <source>
        <dbReference type="ARBA" id="ARBA00022777"/>
    </source>
</evidence>
<keyword evidence="10" id="KW-0067">ATP-binding</keyword>
<dbReference type="EC" id="2.7.2.3" evidence="5 12"/>
<dbReference type="CDD" id="cd00318">
    <property type="entry name" value="Phosphoglycerate_kinase"/>
    <property type="match status" value="1"/>
</dbReference>
<evidence type="ECO:0000256" key="1">
    <source>
        <dbReference type="ARBA" id="ARBA00000642"/>
    </source>
</evidence>
<evidence type="ECO:0000256" key="12">
    <source>
        <dbReference type="RuleBase" id="RU000532"/>
    </source>
</evidence>
<dbReference type="PROSITE" id="PS00111">
    <property type="entry name" value="PGLYCERATE_KINASE"/>
    <property type="match status" value="1"/>
</dbReference>
<keyword evidence="16" id="KW-1185">Reference proteome</keyword>
<dbReference type="InterPro" id="IPR015911">
    <property type="entry name" value="Phosphoglycerate_kinase_CS"/>
</dbReference>
<dbReference type="GO" id="GO:0006096">
    <property type="term" value="P:glycolytic process"/>
    <property type="evidence" value="ECO:0007669"/>
    <property type="project" value="UniProtKB-UniPathway"/>
</dbReference>
<organism evidence="15 16">
    <name type="scientific">Nannochloropsis salina CCMP1776</name>
    <dbReference type="NCBI Taxonomy" id="1027361"/>
    <lineage>
        <taxon>Eukaryota</taxon>
        <taxon>Sar</taxon>
        <taxon>Stramenopiles</taxon>
        <taxon>Ochrophyta</taxon>
        <taxon>Eustigmatophyceae</taxon>
        <taxon>Eustigmatales</taxon>
        <taxon>Monodopsidaceae</taxon>
        <taxon>Microchloropsis</taxon>
        <taxon>Microchloropsis salina</taxon>
    </lineage>
</organism>
<dbReference type="HAMAP" id="MF_00145">
    <property type="entry name" value="Phosphoglyc_kinase"/>
    <property type="match status" value="1"/>
</dbReference>
<evidence type="ECO:0000313" key="15">
    <source>
        <dbReference type="EMBL" id="TFJ85831.1"/>
    </source>
</evidence>
<dbReference type="PANTHER" id="PTHR11406:SF23">
    <property type="entry name" value="PHOSPHOGLYCERATE KINASE 1, CHLOROPLASTIC-RELATED"/>
    <property type="match status" value="1"/>
</dbReference>
<dbReference type="FunFam" id="3.40.50.1260:FF:000003">
    <property type="entry name" value="Phosphoglycerate kinase"/>
    <property type="match status" value="1"/>
</dbReference>
<keyword evidence="8" id="KW-0547">Nucleotide-binding</keyword>
<evidence type="ECO:0000256" key="11">
    <source>
        <dbReference type="ARBA" id="ARBA00022842"/>
    </source>
</evidence>
<dbReference type="GO" id="GO:0043531">
    <property type="term" value="F:ADP binding"/>
    <property type="evidence" value="ECO:0007669"/>
    <property type="project" value="TreeGrafter"/>
</dbReference>
<dbReference type="OrthoDB" id="275353at2759"/>
<evidence type="ECO:0000256" key="10">
    <source>
        <dbReference type="ARBA" id="ARBA00022840"/>
    </source>
</evidence>
<dbReference type="GO" id="GO:0006094">
    <property type="term" value="P:gluconeogenesis"/>
    <property type="evidence" value="ECO:0007669"/>
    <property type="project" value="TreeGrafter"/>
</dbReference>
<dbReference type="SUPFAM" id="SSF53748">
    <property type="entry name" value="Phosphoglycerate kinase"/>
    <property type="match status" value="1"/>
</dbReference>
<dbReference type="GO" id="GO:0004618">
    <property type="term" value="F:phosphoglycerate kinase activity"/>
    <property type="evidence" value="ECO:0007669"/>
    <property type="project" value="UniProtKB-EC"/>
</dbReference>
<evidence type="ECO:0000256" key="5">
    <source>
        <dbReference type="ARBA" id="ARBA00013061"/>
    </source>
</evidence>
<keyword evidence="7 12" id="KW-0808">Transferase</keyword>
<dbReference type="PANTHER" id="PTHR11406">
    <property type="entry name" value="PHOSPHOGLYCERATE KINASE"/>
    <property type="match status" value="1"/>
</dbReference>
<comment type="similarity">
    <text evidence="3 12">Belongs to the phosphoglycerate kinase family.</text>
</comment>
<dbReference type="InterPro" id="IPR015824">
    <property type="entry name" value="Phosphoglycerate_kinase_N"/>
</dbReference>
<gene>
    <name evidence="15" type="ORF">NSK_002651</name>
</gene>